<comment type="subcellular location">
    <subcellularLocation>
        <location evidence="1">Nucleus</location>
    </subcellularLocation>
</comment>
<feature type="region of interest" description="Disordered" evidence="6">
    <location>
        <begin position="133"/>
        <end position="165"/>
    </location>
</feature>
<dbReference type="GO" id="GO:0008270">
    <property type="term" value="F:zinc ion binding"/>
    <property type="evidence" value="ECO:0007669"/>
    <property type="project" value="InterPro"/>
</dbReference>
<reference evidence="8" key="1">
    <citation type="submission" date="2023-08" db="EMBL/GenBank/DDBJ databases">
        <title>Black Yeasts Isolated from many extreme environments.</title>
        <authorList>
            <person name="Coleine C."/>
            <person name="Stajich J.E."/>
            <person name="Selbmann L."/>
        </authorList>
    </citation>
    <scope>NUCLEOTIDE SEQUENCE</scope>
    <source>
        <strain evidence="8">CCFEE 5401</strain>
    </source>
</reference>
<evidence type="ECO:0000256" key="4">
    <source>
        <dbReference type="ARBA" id="ARBA00023163"/>
    </source>
</evidence>
<gene>
    <name evidence="8" type="ORF">LTR62_006429</name>
</gene>
<evidence type="ECO:0000256" key="3">
    <source>
        <dbReference type="ARBA" id="ARBA00023015"/>
    </source>
</evidence>
<organism evidence="8 9">
    <name type="scientific">Meristemomyces frigidus</name>
    <dbReference type="NCBI Taxonomy" id="1508187"/>
    <lineage>
        <taxon>Eukaryota</taxon>
        <taxon>Fungi</taxon>
        <taxon>Dikarya</taxon>
        <taxon>Ascomycota</taxon>
        <taxon>Pezizomycotina</taxon>
        <taxon>Dothideomycetes</taxon>
        <taxon>Dothideomycetidae</taxon>
        <taxon>Mycosphaerellales</taxon>
        <taxon>Teratosphaeriaceae</taxon>
        <taxon>Meristemomyces</taxon>
    </lineage>
</organism>
<evidence type="ECO:0000256" key="2">
    <source>
        <dbReference type="ARBA" id="ARBA00022723"/>
    </source>
</evidence>
<evidence type="ECO:0000256" key="1">
    <source>
        <dbReference type="ARBA" id="ARBA00004123"/>
    </source>
</evidence>
<dbReference type="GO" id="GO:0006351">
    <property type="term" value="P:DNA-templated transcription"/>
    <property type="evidence" value="ECO:0007669"/>
    <property type="project" value="InterPro"/>
</dbReference>
<evidence type="ECO:0000256" key="5">
    <source>
        <dbReference type="ARBA" id="ARBA00023242"/>
    </source>
</evidence>
<feature type="region of interest" description="Disordered" evidence="6">
    <location>
        <begin position="185"/>
        <end position="216"/>
    </location>
</feature>
<comment type="caution">
    <text evidence="8">The sequence shown here is derived from an EMBL/GenBank/DDBJ whole genome shotgun (WGS) entry which is preliminary data.</text>
</comment>
<evidence type="ECO:0000313" key="9">
    <source>
        <dbReference type="Proteomes" id="UP001310890"/>
    </source>
</evidence>
<dbReference type="PANTHER" id="PTHR47338:SF28">
    <property type="entry name" value="C6 TRANSCRIPTION FACTOR"/>
    <property type="match status" value="1"/>
</dbReference>
<dbReference type="SMART" id="SM00906">
    <property type="entry name" value="Fungal_trans"/>
    <property type="match status" value="1"/>
</dbReference>
<keyword evidence="4" id="KW-0804">Transcription</keyword>
<keyword evidence="5" id="KW-0539">Nucleus</keyword>
<sequence length="799" mass="87754">MTSIIANSGGDTSARSAEKNDAASSDDDERVDGDVTRKRKRQRQEASQLVSNAIEQRHNVVGAHAMFRHVSTRSERNPDYALAMVESSSPVLTSVVEGVVLRMRVDKLEGTLQAQQNILQQLVTHLPAQYRDSGTLGLDQSQYPGTVQSTSAMQSPNSSKNNGISSQHNILAASQQYAPQLFASYEPESEPSRSNESYTASNLPVESSGSDPTDAVGAALLHPEESMQEFPPWDLLYSLADLFFKHINTWCPILHRKSTLDSLFGSQALDEADRMLLHAIVATTLRFSTDTRVDEDARKRYHDLSKQKVLLYGLENSSVKALQALVILALDIVGNSNGPPGWNLLALITRSVVQLGLAVETTSASVAPLYPSIYTLRAMVLPEPESFIEDEGRRRLFWTVYMLDRYATISTAFEFALDDREIDRKLPCRDDLLSANEAVTTRWFQTAGRTGLDVDDVKNVGTFGYYIEILGIMSHIHRFLKKPVDIGALSDVEEWQAEYRQLDHNLSNWKFGLPSDQGNMSRIFSSNGSEKSITPLWIMLHITYQTAIIRLHSSAAYPTTRSPIFTPSFSAAQKCQSAVEDIRALSTYVQASNLLPQLGPPFAFSLWVAARLLLVHSSTIDHAVSPAIAPLVAILKQMGHYWNVAARYAGLLSRVLDEYAESERAPLTAANNGVREAPSSVRILADMRRTAFDLDFLISRQPRQKFGGGDKSSVVTAADTKRTPAVNELEYLDVFDFFNVPRLAFAAGGGDGDLDDGGVGGGLDGDVGPGGDLYGGTGNGFNIQNFLCDANSDWFVKNA</sequence>
<accession>A0AAN7YIJ5</accession>
<name>A0AAN7YIJ5_9PEZI</name>
<keyword evidence="3" id="KW-0805">Transcription regulation</keyword>
<feature type="compositionally biased region" description="Polar residues" evidence="6">
    <location>
        <begin position="138"/>
        <end position="165"/>
    </location>
</feature>
<dbReference type="InterPro" id="IPR007219">
    <property type="entry name" value="XnlR_reg_dom"/>
</dbReference>
<evidence type="ECO:0000256" key="6">
    <source>
        <dbReference type="SAM" id="MobiDB-lite"/>
    </source>
</evidence>
<keyword evidence="2" id="KW-0479">Metal-binding</keyword>
<dbReference type="GO" id="GO:0000981">
    <property type="term" value="F:DNA-binding transcription factor activity, RNA polymerase II-specific"/>
    <property type="evidence" value="ECO:0007669"/>
    <property type="project" value="InterPro"/>
</dbReference>
<dbReference type="InterPro" id="IPR050815">
    <property type="entry name" value="TF_fung"/>
</dbReference>
<feature type="region of interest" description="Disordered" evidence="6">
    <location>
        <begin position="1"/>
        <end position="48"/>
    </location>
</feature>
<dbReference type="CDD" id="cd12148">
    <property type="entry name" value="fungal_TF_MHR"/>
    <property type="match status" value="1"/>
</dbReference>
<dbReference type="EMBL" id="JAVRRL010000056">
    <property type="protein sequence ID" value="KAK5109940.1"/>
    <property type="molecule type" value="Genomic_DNA"/>
</dbReference>
<dbReference type="GO" id="GO:0005634">
    <property type="term" value="C:nucleus"/>
    <property type="evidence" value="ECO:0007669"/>
    <property type="project" value="UniProtKB-SubCell"/>
</dbReference>
<dbReference type="Proteomes" id="UP001310890">
    <property type="component" value="Unassembled WGS sequence"/>
</dbReference>
<dbReference type="PANTHER" id="PTHR47338">
    <property type="entry name" value="ZN(II)2CYS6 TRANSCRIPTION FACTOR (EUROFUNG)-RELATED"/>
    <property type="match status" value="1"/>
</dbReference>
<feature type="domain" description="Xylanolytic transcriptional activator regulatory" evidence="7">
    <location>
        <begin position="341"/>
        <end position="433"/>
    </location>
</feature>
<proteinExistence type="predicted"/>
<feature type="compositionally biased region" description="Polar residues" evidence="6">
    <location>
        <begin position="199"/>
        <end position="211"/>
    </location>
</feature>
<dbReference type="Pfam" id="PF04082">
    <property type="entry name" value="Fungal_trans"/>
    <property type="match status" value="1"/>
</dbReference>
<dbReference type="GO" id="GO:0003677">
    <property type="term" value="F:DNA binding"/>
    <property type="evidence" value="ECO:0007669"/>
    <property type="project" value="InterPro"/>
</dbReference>
<evidence type="ECO:0000259" key="7">
    <source>
        <dbReference type="SMART" id="SM00906"/>
    </source>
</evidence>
<feature type="compositionally biased region" description="Polar residues" evidence="6">
    <location>
        <begin position="1"/>
        <end position="15"/>
    </location>
</feature>
<dbReference type="AlphaFoldDB" id="A0AAN7YIJ5"/>
<protein>
    <recommendedName>
        <fullName evidence="7">Xylanolytic transcriptional activator regulatory domain-containing protein</fullName>
    </recommendedName>
</protein>
<evidence type="ECO:0000313" key="8">
    <source>
        <dbReference type="EMBL" id="KAK5109940.1"/>
    </source>
</evidence>